<proteinExistence type="predicted"/>
<dbReference type="KEGG" id="csal:NBC122_00746"/>
<accession>A0A4P6ZDH6</accession>
<keyword evidence="2" id="KW-1185">Reference proteome</keyword>
<reference evidence="1 2" key="1">
    <citation type="submission" date="2019-03" db="EMBL/GenBank/DDBJ databases">
        <authorList>
            <person name="Kim H."/>
            <person name="Yu S.-M."/>
        </authorList>
    </citation>
    <scope>NUCLEOTIDE SEQUENCE [LARGE SCALE GENOMIC DNA]</scope>
    <source>
        <strain evidence="1 2">NBC122</strain>
    </source>
</reference>
<gene>
    <name evidence="1" type="ORF">NBC122_00746</name>
</gene>
<evidence type="ECO:0000313" key="1">
    <source>
        <dbReference type="EMBL" id="QBO57581.1"/>
    </source>
</evidence>
<dbReference type="AlphaFoldDB" id="A0A4P6ZDH6"/>
<evidence type="ECO:0000313" key="2">
    <source>
        <dbReference type="Proteomes" id="UP000294419"/>
    </source>
</evidence>
<dbReference type="EMBL" id="CP037954">
    <property type="protein sequence ID" value="QBO57581.1"/>
    <property type="molecule type" value="Genomic_DNA"/>
</dbReference>
<protein>
    <submittedName>
        <fullName evidence="1">Uncharacterized protein</fullName>
    </submittedName>
</protein>
<name>A0A4P6ZDH6_9FLAO</name>
<organism evidence="1 2">
    <name type="scientific">Chryseobacterium salivictor</name>
    <dbReference type="NCBI Taxonomy" id="2547600"/>
    <lineage>
        <taxon>Bacteria</taxon>
        <taxon>Pseudomonadati</taxon>
        <taxon>Bacteroidota</taxon>
        <taxon>Flavobacteriia</taxon>
        <taxon>Flavobacteriales</taxon>
        <taxon>Weeksellaceae</taxon>
        <taxon>Chryseobacterium group</taxon>
        <taxon>Chryseobacterium</taxon>
    </lineage>
</organism>
<sequence>MFAFTKKNYNAKIPKDYIYKTLFLSLFLSS</sequence>
<dbReference type="Proteomes" id="UP000294419">
    <property type="component" value="Chromosome"/>
</dbReference>